<proteinExistence type="predicted"/>
<dbReference type="AlphaFoldDB" id="A0A1B2AG83"/>
<name>A0A1B2AG83_9SPHN</name>
<accession>A0A1B2AG83</accession>
<sequence length="108" mass="12239">MNYLPSTPDIGGANLAAYLGAIPTAWRYYIISAPALALPGSVGDHARYYIVSRHQRREVFRGILRATHQRIPLWAKDCLASVVENRDFMTHDREAYHASRNENRSRVG</sequence>
<organism evidence="1 2">
    <name type="scientific">Tsuneonella dongtanensis</name>
    <dbReference type="NCBI Taxonomy" id="692370"/>
    <lineage>
        <taxon>Bacteria</taxon>
        <taxon>Pseudomonadati</taxon>
        <taxon>Pseudomonadota</taxon>
        <taxon>Alphaproteobacteria</taxon>
        <taxon>Sphingomonadales</taxon>
        <taxon>Erythrobacteraceae</taxon>
        <taxon>Tsuneonella</taxon>
    </lineage>
</organism>
<dbReference type="EMBL" id="CP016591">
    <property type="protein sequence ID" value="ANY21152.1"/>
    <property type="molecule type" value="Genomic_DNA"/>
</dbReference>
<gene>
    <name evidence="1" type="ORF">A6F68_02658</name>
</gene>
<dbReference type="RefSeq" id="WP_067681010.1">
    <property type="nucleotide sequence ID" value="NZ_CP016591.1"/>
</dbReference>
<dbReference type="OrthoDB" id="3542608at2"/>
<evidence type="ECO:0000313" key="1">
    <source>
        <dbReference type="EMBL" id="ANY21152.1"/>
    </source>
</evidence>
<dbReference type="Proteomes" id="UP000092932">
    <property type="component" value="Chromosome"/>
</dbReference>
<dbReference type="KEGG" id="ado:A6F68_02658"/>
<keyword evidence="2" id="KW-1185">Reference proteome</keyword>
<reference evidence="1 2" key="1">
    <citation type="submission" date="2016-07" db="EMBL/GenBank/DDBJ databases">
        <title>Complete genome sequence of Altererythrobacter dongtanensis KCTC 22672, a type strain with esterase isolated from tidal flat.</title>
        <authorList>
            <person name="Cheng H."/>
            <person name="Wu Y.-H."/>
            <person name="Zhou P."/>
            <person name="Huo Y.-Y."/>
            <person name="Wang C.-S."/>
            <person name="Xu X.-W."/>
        </authorList>
    </citation>
    <scope>NUCLEOTIDE SEQUENCE [LARGE SCALE GENOMIC DNA]</scope>
    <source>
        <strain evidence="1 2">KCTC 22672</strain>
    </source>
</reference>
<protein>
    <submittedName>
        <fullName evidence="1">Uncharacterized protein</fullName>
    </submittedName>
</protein>
<evidence type="ECO:0000313" key="2">
    <source>
        <dbReference type="Proteomes" id="UP000092932"/>
    </source>
</evidence>